<name>A0A914E3P9_9BILA</name>
<keyword evidence="4 8" id="KW-0812">Transmembrane</keyword>
<evidence type="ECO:0000256" key="5">
    <source>
        <dbReference type="ARBA" id="ARBA00022989"/>
    </source>
</evidence>
<dbReference type="WBParaSite" id="ACRNAN_scaffold5416.g25794.t1">
    <property type="protein sequence ID" value="ACRNAN_scaffold5416.g25794.t1"/>
    <property type="gene ID" value="ACRNAN_scaffold5416.g25794"/>
</dbReference>
<feature type="transmembrane region" description="Helical" evidence="9">
    <location>
        <begin position="29"/>
        <end position="50"/>
    </location>
</feature>
<evidence type="ECO:0000256" key="8">
    <source>
        <dbReference type="RuleBase" id="RU000477"/>
    </source>
</evidence>
<evidence type="ECO:0000313" key="10">
    <source>
        <dbReference type="Proteomes" id="UP000887540"/>
    </source>
</evidence>
<dbReference type="GO" id="GO:0015254">
    <property type="term" value="F:glycerol channel activity"/>
    <property type="evidence" value="ECO:0007669"/>
    <property type="project" value="TreeGrafter"/>
</dbReference>
<protein>
    <submittedName>
        <fullName evidence="11">Uncharacterized protein</fullName>
    </submittedName>
</protein>
<evidence type="ECO:0000256" key="4">
    <source>
        <dbReference type="ARBA" id="ARBA00022692"/>
    </source>
</evidence>
<dbReference type="GO" id="GO:0015250">
    <property type="term" value="F:water channel activity"/>
    <property type="evidence" value="ECO:0007669"/>
    <property type="project" value="TreeGrafter"/>
</dbReference>
<sequence length="140" mass="15323">MGFLISGSHLNPSISLVFWVIGELNWKELILYSIAQTLGSFFGAALTFAVYYDAINDFDGGIRQITSTCVLVVIVFAVIDERNGIPKYAQPTVLGIGLLVTVLSFSMNSGASLNPARDFGPRLFLLCAGYGWEVFRQAYN</sequence>
<evidence type="ECO:0000256" key="6">
    <source>
        <dbReference type="ARBA" id="ARBA00023136"/>
    </source>
</evidence>
<dbReference type="Pfam" id="PF00230">
    <property type="entry name" value="MIP"/>
    <property type="match status" value="1"/>
</dbReference>
<keyword evidence="6 9" id="KW-0472">Membrane</keyword>
<evidence type="ECO:0000313" key="11">
    <source>
        <dbReference type="WBParaSite" id="ACRNAN_scaffold5416.g25794.t1"/>
    </source>
</evidence>
<accession>A0A914E3P9</accession>
<dbReference type="Gene3D" id="1.20.1080.10">
    <property type="entry name" value="Glycerol uptake facilitator protein"/>
    <property type="match status" value="2"/>
</dbReference>
<reference evidence="11" key="1">
    <citation type="submission" date="2022-11" db="UniProtKB">
        <authorList>
            <consortium name="WormBaseParasite"/>
        </authorList>
    </citation>
    <scope>IDENTIFICATION</scope>
</reference>
<comment type="subcellular location">
    <subcellularLocation>
        <location evidence="1">Membrane</location>
        <topology evidence="1">Multi-pass membrane protein</topology>
    </subcellularLocation>
</comment>
<keyword evidence="10" id="KW-1185">Reference proteome</keyword>
<comment type="similarity">
    <text evidence="2 8">Belongs to the MIP/aquaporin (TC 1.A.8) family.</text>
</comment>
<dbReference type="SUPFAM" id="SSF81338">
    <property type="entry name" value="Aquaporin-like"/>
    <property type="match status" value="1"/>
</dbReference>
<evidence type="ECO:0000256" key="9">
    <source>
        <dbReference type="SAM" id="Phobius"/>
    </source>
</evidence>
<evidence type="ECO:0000256" key="1">
    <source>
        <dbReference type="ARBA" id="ARBA00004141"/>
    </source>
</evidence>
<comment type="function">
    <text evidence="7">Aquaglyceroporin that may modulate the water content and osmolytes during anhydrobiosis.</text>
</comment>
<evidence type="ECO:0000256" key="7">
    <source>
        <dbReference type="ARBA" id="ARBA00045280"/>
    </source>
</evidence>
<dbReference type="AlphaFoldDB" id="A0A914E3P9"/>
<feature type="transmembrane region" description="Helical" evidence="9">
    <location>
        <begin position="91"/>
        <end position="107"/>
    </location>
</feature>
<feature type="transmembrane region" description="Helical" evidence="9">
    <location>
        <begin position="62"/>
        <end position="79"/>
    </location>
</feature>
<dbReference type="PANTHER" id="PTHR43829">
    <property type="entry name" value="AQUAPORIN OR AQUAGLYCEROPORIN RELATED"/>
    <property type="match status" value="1"/>
</dbReference>
<dbReference type="InterPro" id="IPR050363">
    <property type="entry name" value="MIP/Aquaporin"/>
</dbReference>
<proteinExistence type="inferred from homology"/>
<dbReference type="PANTHER" id="PTHR43829:SF9">
    <property type="entry name" value="AQUAPORIN-9"/>
    <property type="match status" value="1"/>
</dbReference>
<dbReference type="PRINTS" id="PR00783">
    <property type="entry name" value="MINTRINSICP"/>
</dbReference>
<dbReference type="InterPro" id="IPR000425">
    <property type="entry name" value="MIP"/>
</dbReference>
<keyword evidence="3 8" id="KW-0813">Transport</keyword>
<dbReference type="GO" id="GO:0016323">
    <property type="term" value="C:basolateral plasma membrane"/>
    <property type="evidence" value="ECO:0007669"/>
    <property type="project" value="TreeGrafter"/>
</dbReference>
<keyword evidence="5 9" id="KW-1133">Transmembrane helix</keyword>
<evidence type="ECO:0000256" key="2">
    <source>
        <dbReference type="ARBA" id="ARBA00006175"/>
    </source>
</evidence>
<organism evidence="10 11">
    <name type="scientific">Acrobeloides nanus</name>
    <dbReference type="NCBI Taxonomy" id="290746"/>
    <lineage>
        <taxon>Eukaryota</taxon>
        <taxon>Metazoa</taxon>
        <taxon>Ecdysozoa</taxon>
        <taxon>Nematoda</taxon>
        <taxon>Chromadorea</taxon>
        <taxon>Rhabditida</taxon>
        <taxon>Tylenchina</taxon>
        <taxon>Cephalobomorpha</taxon>
        <taxon>Cephaloboidea</taxon>
        <taxon>Cephalobidae</taxon>
        <taxon>Acrobeloides</taxon>
    </lineage>
</organism>
<evidence type="ECO:0000256" key="3">
    <source>
        <dbReference type="ARBA" id="ARBA00022448"/>
    </source>
</evidence>
<dbReference type="Proteomes" id="UP000887540">
    <property type="component" value="Unplaced"/>
</dbReference>
<dbReference type="InterPro" id="IPR023271">
    <property type="entry name" value="Aquaporin-like"/>
</dbReference>